<dbReference type="RefSeq" id="WP_211974097.1">
    <property type="nucleotide sequence ID" value="NZ_CBFHAM010000024.1"/>
</dbReference>
<gene>
    <name evidence="3" type="ORF">KE626_16885</name>
</gene>
<evidence type="ECO:0000313" key="3">
    <source>
        <dbReference type="EMBL" id="MBS0028999.1"/>
    </source>
</evidence>
<evidence type="ECO:0000256" key="2">
    <source>
        <dbReference type="ARBA" id="ARBA00022723"/>
    </source>
</evidence>
<proteinExistence type="inferred from homology"/>
<sequence>MENNTLTATAPATEVIINREQLLEHWQGHRKVTRRAIEKFPADQLFSYSVGGMRPFSELIMEMLRIASSGVHGFATGEWLQMADLLKHTGLTAPTSKEELLQLWDVVTTQIDDYWPRIAPDGFHTTMKAFGQYEGTITSLLFYFIDNEIHHRGQGFVYLRSLGIEPPFFWDRN</sequence>
<reference evidence="3 4" key="1">
    <citation type="submission" date="2021-04" db="EMBL/GenBank/DDBJ databases">
        <title>Chitinophaga sp. nov., isolated from the rhizosphere soil.</title>
        <authorList>
            <person name="He S."/>
        </authorList>
    </citation>
    <scope>NUCLEOTIDE SEQUENCE [LARGE SCALE GENOMIC DNA]</scope>
    <source>
        <strain evidence="3 4">2R12</strain>
    </source>
</reference>
<evidence type="ECO:0000256" key="1">
    <source>
        <dbReference type="ARBA" id="ARBA00008635"/>
    </source>
</evidence>
<keyword evidence="2" id="KW-0479">Metal-binding</keyword>
<evidence type="ECO:0000313" key="4">
    <source>
        <dbReference type="Proteomes" id="UP000676386"/>
    </source>
</evidence>
<dbReference type="SUPFAM" id="SSF109854">
    <property type="entry name" value="DinB/YfiT-like putative metalloenzymes"/>
    <property type="match status" value="1"/>
</dbReference>
<accession>A0ABS5J198</accession>
<dbReference type="Proteomes" id="UP000676386">
    <property type="component" value="Unassembled WGS sequence"/>
</dbReference>
<dbReference type="InterPro" id="IPR007837">
    <property type="entry name" value="DinB"/>
</dbReference>
<keyword evidence="4" id="KW-1185">Reference proteome</keyword>
<protein>
    <submittedName>
        <fullName evidence="3">Damage-inducible protein DinB</fullName>
    </submittedName>
</protein>
<dbReference type="Pfam" id="PF05163">
    <property type="entry name" value="DinB"/>
    <property type="match status" value="1"/>
</dbReference>
<comment type="caution">
    <text evidence="3">The sequence shown here is derived from an EMBL/GenBank/DDBJ whole genome shotgun (WGS) entry which is preliminary data.</text>
</comment>
<organism evidence="3 4">
    <name type="scientific">Chitinophaga hostae</name>
    <dbReference type="NCBI Taxonomy" id="2831022"/>
    <lineage>
        <taxon>Bacteria</taxon>
        <taxon>Pseudomonadati</taxon>
        <taxon>Bacteroidota</taxon>
        <taxon>Chitinophagia</taxon>
        <taxon>Chitinophagales</taxon>
        <taxon>Chitinophagaceae</taxon>
        <taxon>Chitinophaga</taxon>
    </lineage>
</organism>
<dbReference type="EMBL" id="JAGTXB010000007">
    <property type="protein sequence ID" value="MBS0028999.1"/>
    <property type="molecule type" value="Genomic_DNA"/>
</dbReference>
<dbReference type="Gene3D" id="1.20.120.450">
    <property type="entry name" value="dinb family like domain"/>
    <property type="match status" value="1"/>
</dbReference>
<dbReference type="InterPro" id="IPR034660">
    <property type="entry name" value="DinB/YfiT-like"/>
</dbReference>
<comment type="similarity">
    <text evidence="1">Belongs to the DinB family.</text>
</comment>
<name>A0ABS5J198_9BACT</name>